<feature type="compositionally biased region" description="Polar residues" evidence="1">
    <location>
        <begin position="1"/>
        <end position="11"/>
    </location>
</feature>
<feature type="region of interest" description="Disordered" evidence="1">
    <location>
        <begin position="65"/>
        <end position="89"/>
    </location>
</feature>
<evidence type="ECO:0000313" key="2">
    <source>
        <dbReference type="EMBL" id="KAJ8046139.1"/>
    </source>
</evidence>
<dbReference type="AlphaFoldDB" id="A0A9Q1HGX8"/>
<proteinExistence type="predicted"/>
<dbReference type="EMBL" id="JAIZAY010000002">
    <property type="protein sequence ID" value="KAJ8046139.1"/>
    <property type="molecule type" value="Genomic_DNA"/>
</dbReference>
<evidence type="ECO:0000256" key="1">
    <source>
        <dbReference type="SAM" id="MobiDB-lite"/>
    </source>
</evidence>
<name>A0A9Q1HGX8_HOLLE</name>
<accession>A0A9Q1HGX8</accession>
<protein>
    <submittedName>
        <fullName evidence="2">Uncharacterized protein</fullName>
    </submittedName>
</protein>
<evidence type="ECO:0000313" key="3">
    <source>
        <dbReference type="Proteomes" id="UP001152320"/>
    </source>
</evidence>
<feature type="region of interest" description="Disordered" evidence="1">
    <location>
        <begin position="1"/>
        <end position="41"/>
    </location>
</feature>
<feature type="compositionally biased region" description="Basic residues" evidence="1">
    <location>
        <begin position="65"/>
        <end position="76"/>
    </location>
</feature>
<keyword evidence="3" id="KW-1185">Reference proteome</keyword>
<gene>
    <name evidence="2" type="ORF">HOLleu_04712</name>
</gene>
<dbReference type="PROSITE" id="PS51257">
    <property type="entry name" value="PROKAR_LIPOPROTEIN"/>
    <property type="match status" value="1"/>
</dbReference>
<reference evidence="2" key="1">
    <citation type="submission" date="2021-10" db="EMBL/GenBank/DDBJ databases">
        <title>Tropical sea cucumber genome reveals ecological adaptation and Cuvierian tubules defense mechanism.</title>
        <authorList>
            <person name="Chen T."/>
        </authorList>
    </citation>
    <scope>NUCLEOTIDE SEQUENCE</scope>
    <source>
        <strain evidence="2">Nanhai2018</strain>
        <tissue evidence="2">Muscle</tissue>
    </source>
</reference>
<comment type="caution">
    <text evidence="2">The sequence shown here is derived from an EMBL/GenBank/DDBJ whole genome shotgun (WGS) entry which is preliminary data.</text>
</comment>
<sequence>MANAARGQTSQPDTGSIPPSSSSCAPHHPQRTGIEQNSQRRPPFAHRAVYWPNIQAVYFCPKKKNRRWTRRRKWGPRRVEPSSKPKRLF</sequence>
<organism evidence="2 3">
    <name type="scientific">Holothuria leucospilota</name>
    <name type="common">Black long sea cucumber</name>
    <name type="synonym">Mertensiothuria leucospilota</name>
    <dbReference type="NCBI Taxonomy" id="206669"/>
    <lineage>
        <taxon>Eukaryota</taxon>
        <taxon>Metazoa</taxon>
        <taxon>Echinodermata</taxon>
        <taxon>Eleutherozoa</taxon>
        <taxon>Echinozoa</taxon>
        <taxon>Holothuroidea</taxon>
        <taxon>Aspidochirotacea</taxon>
        <taxon>Aspidochirotida</taxon>
        <taxon>Holothuriidae</taxon>
        <taxon>Holothuria</taxon>
    </lineage>
</organism>
<feature type="compositionally biased region" description="Low complexity" evidence="1">
    <location>
        <begin position="12"/>
        <end position="27"/>
    </location>
</feature>
<dbReference type="Proteomes" id="UP001152320">
    <property type="component" value="Chromosome 2"/>
</dbReference>